<reference evidence="1" key="1">
    <citation type="submission" date="2018-12" db="EMBL/GenBank/DDBJ databases">
        <authorList>
            <person name="Will S."/>
            <person name="Neumann-Schaal M."/>
            <person name="Henke P."/>
        </authorList>
    </citation>
    <scope>NUCLEOTIDE SEQUENCE</scope>
    <source>
        <strain evidence="1">PCC 7102</strain>
    </source>
</reference>
<dbReference type="AlphaFoldDB" id="A0A433URU6"/>
<dbReference type="EMBL" id="RSCL01000036">
    <property type="protein sequence ID" value="RUS96570.1"/>
    <property type="molecule type" value="Genomic_DNA"/>
</dbReference>
<evidence type="ECO:0000313" key="1">
    <source>
        <dbReference type="EMBL" id="RUS96570.1"/>
    </source>
</evidence>
<dbReference type="Proteomes" id="UP000271624">
    <property type="component" value="Unassembled WGS sequence"/>
</dbReference>
<name>A0A433URU6_9CYAN</name>
<proteinExistence type="predicted"/>
<keyword evidence="2" id="KW-1185">Reference proteome</keyword>
<organism evidence="1 2">
    <name type="scientific">Dulcicalothrix desertica PCC 7102</name>
    <dbReference type="NCBI Taxonomy" id="232991"/>
    <lineage>
        <taxon>Bacteria</taxon>
        <taxon>Bacillati</taxon>
        <taxon>Cyanobacteriota</taxon>
        <taxon>Cyanophyceae</taxon>
        <taxon>Nostocales</taxon>
        <taxon>Calotrichaceae</taxon>
        <taxon>Dulcicalothrix</taxon>
    </lineage>
</organism>
<protein>
    <submittedName>
        <fullName evidence="1">Uncharacterized protein</fullName>
    </submittedName>
</protein>
<comment type="caution">
    <text evidence="1">The sequence shown here is derived from an EMBL/GenBank/DDBJ whole genome shotgun (WGS) entry which is preliminary data.</text>
</comment>
<reference evidence="1" key="2">
    <citation type="journal article" date="2019" name="Genome Biol. Evol.">
        <title>Day and night: Metabolic profiles and evolutionary relationships of six axenic non-marine cyanobacteria.</title>
        <authorList>
            <person name="Will S.E."/>
            <person name="Henke P."/>
            <person name="Boedeker C."/>
            <person name="Huang S."/>
            <person name="Brinkmann H."/>
            <person name="Rohde M."/>
            <person name="Jarek M."/>
            <person name="Friedl T."/>
            <person name="Seufert S."/>
            <person name="Schumacher M."/>
            <person name="Overmann J."/>
            <person name="Neumann-Schaal M."/>
            <person name="Petersen J."/>
        </authorList>
    </citation>
    <scope>NUCLEOTIDE SEQUENCE [LARGE SCALE GENOMIC DNA]</scope>
    <source>
        <strain evidence="1">PCC 7102</strain>
    </source>
</reference>
<dbReference type="OrthoDB" id="517204at2"/>
<accession>A0A433URU6</accession>
<dbReference type="RefSeq" id="WP_127086743.1">
    <property type="nucleotide sequence ID" value="NZ_RSCL01000036.1"/>
</dbReference>
<evidence type="ECO:0000313" key="2">
    <source>
        <dbReference type="Proteomes" id="UP000271624"/>
    </source>
</evidence>
<gene>
    <name evidence="1" type="ORF">DSM106972_087570</name>
</gene>
<sequence length="93" mass="11086">MNNDFAYEYVHYQSVGNLEKCKEIIKDTNQKLKQLYSIQNIKGYELLLIKDDIDVEEKLIEPKFEEVTEGKFPFVYSAVQPVKDIYFYFNSLM</sequence>